<evidence type="ECO:0000313" key="11">
    <source>
        <dbReference type="Proteomes" id="UP000460718"/>
    </source>
</evidence>
<keyword evidence="5" id="KW-0067">ATP-binding</keyword>
<comment type="caution">
    <text evidence="10">The sequence shown here is derived from an EMBL/GenBank/DDBJ whole genome shotgun (WGS) entry which is preliminary data.</text>
</comment>
<gene>
    <name evidence="10" type="ORF">PF011_g24052</name>
</gene>
<dbReference type="GO" id="GO:0005524">
    <property type="term" value="F:ATP binding"/>
    <property type="evidence" value="ECO:0007669"/>
    <property type="project" value="UniProtKB-KW"/>
</dbReference>
<dbReference type="GO" id="GO:0004550">
    <property type="term" value="F:nucleoside diphosphate kinase activity"/>
    <property type="evidence" value="ECO:0007669"/>
    <property type="project" value="InterPro"/>
</dbReference>
<feature type="region of interest" description="Disordered" evidence="8">
    <location>
        <begin position="1175"/>
        <end position="1208"/>
    </location>
</feature>
<evidence type="ECO:0000256" key="1">
    <source>
        <dbReference type="ARBA" id="ARBA00008142"/>
    </source>
</evidence>
<keyword evidence="2" id="KW-0808">Transferase</keyword>
<name>A0A6A3I8N3_9STRA</name>
<reference evidence="10 11" key="1">
    <citation type="submission" date="2018-09" db="EMBL/GenBank/DDBJ databases">
        <title>Genomic investigation of the strawberry pathogen Phytophthora fragariae indicates pathogenicity is determined by transcriptional variation in three key races.</title>
        <authorList>
            <person name="Adams T.M."/>
            <person name="Armitage A.D."/>
            <person name="Sobczyk M.K."/>
            <person name="Bates H.J."/>
            <person name="Dunwell J.M."/>
            <person name="Nellist C.F."/>
            <person name="Harrison R.J."/>
        </authorList>
    </citation>
    <scope>NUCLEOTIDE SEQUENCE [LARGE SCALE GENOMIC DNA]</scope>
    <source>
        <strain evidence="10 11">SCRP245</strain>
    </source>
</reference>
<dbReference type="PANTHER" id="PTHR46161">
    <property type="entry name" value="NUCLEOSIDE DIPHOSPHATE KINASE"/>
    <property type="match status" value="1"/>
</dbReference>
<dbReference type="Gene3D" id="3.40.50.300">
    <property type="entry name" value="P-loop containing nucleotide triphosphate hydrolases"/>
    <property type="match status" value="1"/>
</dbReference>
<dbReference type="GO" id="GO:0006183">
    <property type="term" value="P:GTP biosynthetic process"/>
    <property type="evidence" value="ECO:0007669"/>
    <property type="project" value="InterPro"/>
</dbReference>
<sequence length="1451" mass="158735">MGGEAFVVVLLKPEIATGYFKFSTSDGPDDGDDPQSAAPSSIPGVSAVEAAFLLPTGHIIPSVVARIKDKGFDIVQRRTIQLTRAEARHLFSFELHHRYSDDEQTFAAFLAAITSGPSLALLLKLPEALALGDANAAIKKWVELAGDWDPVAARKKALAASIPHDQWPLRALCGLNTVQNGISSSPHACCSRRERFFLFPPPSPQLERATIVLLPSFQSNFPDGKEILLSTIGKEARAIVVENRQGCTLSGDEAIALCGLPCDVREGPVHQVCDSVIQRAEEVVGDKGVEVLVIEGLDLSYTLRSVLGPANVEMARLYFPDSVRGQVPSKLPTVELPEGLYPNETADDDDLGFESGLFLSFDSKLSIGSEVSVGGFQRGTPIEFTLGLIKPNAACNPEVVAEIMHIISLFGFTVERQRRLLLSREQAGAFYAEHRGKPFFETLLGFMTSGEIVALHLSRSHAIKAWRALMGPTNSIKARETHPWTLRARFGVDGTRNATHGSDASTSAARELCFFFGSAVSVSSAASKLPDVAPLTAQTMAQRPMVLSGMAESSVEKVLTQGLKELVGKKLTDPLEACRWLGEWLVTYRSRGLEEGLEVRDGPQPASANKLLSNAKHDVKEGTSLKARKVVAVTLDTAINNAVRSAVFDILHGRLKDARYELVDVASELKKCTALDMAVSSLIKTLKERGRRRCVLFGCEEFTPSSVFYREFMTQAPVDWQITYFVHLELSGNNSSCLKRSSSFGIPNVHFTLPSTSASNPQGIRKSGALHGLFQTVFDPNVVLVADPKKLVSVDVWTEVVKSFGFHLLTFDSFIAMMKTSSDDSDETRMMLQLVRSGSTLPPTLLLTLLRRVLLGSQPGTNTLTQKFVLLGFPWSDIQAAELEQAIGRPQSVLVVENADDRLNTKSKSTIPEFPAWINAFRKRGLVQRVWIDSEVGVDCAAVSFALHGALAPVIGCFLGDEQLRSVQAVAKSQGFIWVECALSGASTVQKLSELLLRGHAGREKFLLYGYPQTAAQAADLIKLVGSPQFVIYDSSSASPVAQELVAVLDAHPKIMQLDLASATTAQASAKLRSTFFRKQIVAVTGSVGPLDLRQLRHVVAPLGYDVIDFQQNDHNDEYELIHELERRVQAVRNPRCLVVGAPETPSFYHALEAHIGRAMLKIFILQHVQARVQSPDAMDDGDSDDSDGEQGPVQVDENGSDSEENSLPMRGAVKWRKVMKALSPQLSQLLQTFASSSTSSISLEVLGFLENTPYGSFRVAQDLVSRLRPRLFGIVGHPFSFYQTAARGFCRRHLVGFVDLRRVSSSSQALEILETVIAASSHNVYCLDGFPCSDEAAPSKSSSSPPRYVAQKVWELDRRLGAFTTLVHFTTALEVLEERTPEHVTRRMLDVAQDDLELASADLLSWFSTGKNRRHTVNEVTCDRTLEDAQEELESVLQRAVLRPTRPTIG</sequence>
<feature type="binding site" evidence="6">
    <location>
        <position position="473"/>
    </location>
    <ligand>
        <name>ATP</name>
        <dbReference type="ChEBI" id="CHEBI:30616"/>
    </ligand>
</feature>
<feature type="compositionally biased region" description="Acidic residues" evidence="8">
    <location>
        <begin position="1178"/>
        <end position="1189"/>
    </location>
</feature>
<feature type="active site" description="Pros-phosphohistidine intermediate" evidence="6">
    <location>
        <position position="500"/>
    </location>
</feature>
<dbReference type="PANTHER" id="PTHR46161:SF3">
    <property type="entry name" value="NUCLEOSIDE DIPHOSPHATE KINASE DDB_G0292928-RELATED"/>
    <property type="match status" value="1"/>
</dbReference>
<dbReference type="SMART" id="SM00562">
    <property type="entry name" value="NDK"/>
    <property type="match status" value="1"/>
</dbReference>
<dbReference type="PROSITE" id="PS51374">
    <property type="entry name" value="NDPK_LIKE"/>
    <property type="match status" value="1"/>
</dbReference>
<keyword evidence="4" id="KW-0418">Kinase</keyword>
<evidence type="ECO:0000256" key="6">
    <source>
        <dbReference type="PROSITE-ProRule" id="PRU00706"/>
    </source>
</evidence>
<dbReference type="Pfam" id="PF00334">
    <property type="entry name" value="NDK"/>
    <property type="match status" value="2"/>
</dbReference>
<dbReference type="InterPro" id="IPR036850">
    <property type="entry name" value="NDK-like_dom_sf"/>
</dbReference>
<feature type="binding site" evidence="6">
    <location>
        <position position="390"/>
    </location>
    <ligand>
        <name>ATP</name>
        <dbReference type="ChEBI" id="CHEBI:30616"/>
    </ligand>
</feature>
<evidence type="ECO:0000313" key="10">
    <source>
        <dbReference type="EMBL" id="KAE8976444.1"/>
    </source>
</evidence>
<dbReference type="PRINTS" id="PR01243">
    <property type="entry name" value="NUCDPKINASE"/>
</dbReference>
<dbReference type="EMBL" id="QXFW01002666">
    <property type="protein sequence ID" value="KAE8976444.1"/>
    <property type="molecule type" value="Genomic_DNA"/>
</dbReference>
<comment type="similarity">
    <text evidence="1 6 7">Belongs to the NDK family.</text>
</comment>
<feature type="binding site" evidence="6">
    <location>
        <position position="497"/>
    </location>
    <ligand>
        <name>ATP</name>
        <dbReference type="ChEBI" id="CHEBI:30616"/>
    </ligand>
</feature>
<dbReference type="GO" id="GO:0006228">
    <property type="term" value="P:UTP biosynthetic process"/>
    <property type="evidence" value="ECO:0007669"/>
    <property type="project" value="InterPro"/>
</dbReference>
<evidence type="ECO:0000256" key="2">
    <source>
        <dbReference type="ARBA" id="ARBA00022679"/>
    </source>
</evidence>
<feature type="binding site" evidence="6">
    <location>
        <position position="439"/>
    </location>
    <ligand>
        <name>ATP</name>
        <dbReference type="ChEBI" id="CHEBI:30616"/>
    </ligand>
</feature>
<dbReference type="InterPro" id="IPR001564">
    <property type="entry name" value="Nucleoside_diP_kinase"/>
</dbReference>
<accession>A0A6A3I8N3</accession>
<feature type="region of interest" description="Disordered" evidence="8">
    <location>
        <begin position="22"/>
        <end position="41"/>
    </location>
</feature>
<dbReference type="InterPro" id="IPR027417">
    <property type="entry name" value="P-loop_NTPase"/>
</dbReference>
<evidence type="ECO:0000256" key="5">
    <source>
        <dbReference type="ARBA" id="ARBA00022840"/>
    </source>
</evidence>
<feature type="domain" description="Nucleoside diphosphate kinase-like" evidence="9">
    <location>
        <begin position="382"/>
        <end position="523"/>
    </location>
</feature>
<proteinExistence type="inferred from homology"/>
<organism evidence="10 11">
    <name type="scientific">Phytophthora fragariae</name>
    <dbReference type="NCBI Taxonomy" id="53985"/>
    <lineage>
        <taxon>Eukaryota</taxon>
        <taxon>Sar</taxon>
        <taxon>Stramenopiles</taxon>
        <taxon>Oomycota</taxon>
        <taxon>Peronosporomycetes</taxon>
        <taxon>Peronosporales</taxon>
        <taxon>Peronosporaceae</taxon>
        <taxon>Phytophthora</taxon>
    </lineage>
</organism>
<evidence type="ECO:0000256" key="4">
    <source>
        <dbReference type="ARBA" id="ARBA00022777"/>
    </source>
</evidence>
<evidence type="ECO:0000259" key="9">
    <source>
        <dbReference type="SMART" id="SM00562"/>
    </source>
</evidence>
<evidence type="ECO:0000256" key="8">
    <source>
        <dbReference type="SAM" id="MobiDB-lite"/>
    </source>
</evidence>
<dbReference type="InterPro" id="IPR034907">
    <property type="entry name" value="NDK-like_dom"/>
</dbReference>
<evidence type="ECO:0000256" key="3">
    <source>
        <dbReference type="ARBA" id="ARBA00022741"/>
    </source>
</evidence>
<dbReference type="GO" id="GO:0006241">
    <property type="term" value="P:CTP biosynthetic process"/>
    <property type="evidence" value="ECO:0007669"/>
    <property type="project" value="InterPro"/>
</dbReference>
<evidence type="ECO:0000256" key="7">
    <source>
        <dbReference type="RuleBase" id="RU004011"/>
    </source>
</evidence>
<dbReference type="Proteomes" id="UP000460718">
    <property type="component" value="Unassembled WGS sequence"/>
</dbReference>
<dbReference type="SUPFAM" id="SSF54919">
    <property type="entry name" value="Nucleoside diphosphate kinase, NDK"/>
    <property type="match status" value="2"/>
</dbReference>
<protein>
    <recommendedName>
        <fullName evidence="9">Nucleoside diphosphate kinase-like domain-containing protein</fullName>
    </recommendedName>
</protein>
<keyword evidence="3" id="KW-0547">Nucleotide-binding</keyword>
<feature type="binding site" evidence="6">
    <location>
        <position position="487"/>
    </location>
    <ligand>
        <name>ATP</name>
        <dbReference type="ChEBI" id="CHEBI:30616"/>
    </ligand>
</feature>
<feature type="binding site" evidence="6">
    <location>
        <position position="467"/>
    </location>
    <ligand>
        <name>ATP</name>
        <dbReference type="ChEBI" id="CHEBI:30616"/>
    </ligand>
</feature>
<dbReference type="Gene3D" id="3.30.70.141">
    <property type="entry name" value="Nucleoside diphosphate kinase-like domain"/>
    <property type="match status" value="2"/>
</dbReference>